<sequence>MLTGAVLALAGCTAEVAVDVPSPGPEAAAVCSALVADLPERVVGQPTRDVAADPGAPVAAWGTPPITLRCGVPAPAALEPTSQCYEVDGVGWFAEQGTDGWLFTTIGRTAFVEVGVPSRYAPEADALVDLAPAVRTHDPLQTPCV</sequence>
<evidence type="ECO:0000313" key="2">
    <source>
        <dbReference type="Proteomes" id="UP000252770"/>
    </source>
</evidence>
<keyword evidence="2" id="KW-1185">Reference proteome</keyword>
<dbReference type="Pfam" id="PF12028">
    <property type="entry name" value="DUF3515"/>
    <property type="match status" value="1"/>
</dbReference>
<comment type="caution">
    <text evidence="1">The sequence shown here is derived from an EMBL/GenBank/DDBJ whole genome shotgun (WGS) entry which is preliminary data.</text>
</comment>
<name>A0A367Z071_9ACTN</name>
<dbReference type="Proteomes" id="UP000252770">
    <property type="component" value="Unassembled WGS sequence"/>
</dbReference>
<dbReference type="EMBL" id="QOUI01000001">
    <property type="protein sequence ID" value="RCK71555.1"/>
    <property type="molecule type" value="Genomic_DNA"/>
</dbReference>
<evidence type="ECO:0000313" key="1">
    <source>
        <dbReference type="EMBL" id="RCK71555.1"/>
    </source>
</evidence>
<proteinExistence type="predicted"/>
<organism evidence="1 2">
    <name type="scientific">Desertihabitans brevis</name>
    <dbReference type="NCBI Taxonomy" id="2268447"/>
    <lineage>
        <taxon>Bacteria</taxon>
        <taxon>Bacillati</taxon>
        <taxon>Actinomycetota</taxon>
        <taxon>Actinomycetes</taxon>
        <taxon>Propionibacteriales</taxon>
        <taxon>Propionibacteriaceae</taxon>
        <taxon>Desertihabitans</taxon>
    </lineage>
</organism>
<dbReference type="AlphaFoldDB" id="A0A367Z071"/>
<accession>A0A367Z071</accession>
<reference evidence="1 2" key="1">
    <citation type="submission" date="2018-07" db="EMBL/GenBank/DDBJ databases">
        <title>Desertimonas flava gen. nov. sp. nov.</title>
        <authorList>
            <person name="Liu S."/>
        </authorList>
    </citation>
    <scope>NUCLEOTIDE SEQUENCE [LARGE SCALE GENOMIC DNA]</scope>
    <source>
        <strain evidence="1 2">16Sb5-5</strain>
    </source>
</reference>
<protein>
    <submittedName>
        <fullName evidence="1">DUF3515 domain-containing protein</fullName>
    </submittedName>
</protein>
<gene>
    <name evidence="1" type="ORF">DT076_03050</name>
</gene>
<dbReference type="InterPro" id="IPR021903">
    <property type="entry name" value="DUF3515"/>
</dbReference>